<evidence type="ECO:0000256" key="1">
    <source>
        <dbReference type="SAM" id="MobiDB-lite"/>
    </source>
</evidence>
<evidence type="ECO:0000313" key="3">
    <source>
        <dbReference type="Proteomes" id="UP000023067"/>
    </source>
</evidence>
<comment type="caution">
    <text evidence="2">The sequence shown here is derived from an EMBL/GenBank/DDBJ whole genome shotgun (WGS) entry which is preliminary data.</text>
</comment>
<feature type="region of interest" description="Disordered" evidence="1">
    <location>
        <begin position="468"/>
        <end position="493"/>
    </location>
</feature>
<dbReference type="CDD" id="cd00085">
    <property type="entry name" value="HNHc"/>
    <property type="match status" value="1"/>
</dbReference>
<reference evidence="2 3" key="1">
    <citation type="submission" date="2014-02" db="EMBL/GenBank/DDBJ databases">
        <title>Genome sequence of Brachybacterium phenoliresistens strain W13A50.</title>
        <authorList>
            <person name="Wang X."/>
        </authorList>
    </citation>
    <scope>NUCLEOTIDE SEQUENCE [LARGE SCALE GENOMIC DNA]</scope>
    <source>
        <strain evidence="2 3">W13A50</strain>
    </source>
</reference>
<dbReference type="PATRIC" id="fig|396014.3.peg.168"/>
<keyword evidence="3" id="KW-1185">Reference proteome</keyword>
<dbReference type="EMBL" id="JDYK01000002">
    <property type="protein sequence ID" value="EWS82558.1"/>
    <property type="molecule type" value="Genomic_DNA"/>
</dbReference>
<evidence type="ECO:0008006" key="4">
    <source>
        <dbReference type="Google" id="ProtNLM"/>
    </source>
</evidence>
<organism evidence="2 3">
    <name type="scientific">Brachybacterium phenoliresistens</name>
    <dbReference type="NCBI Taxonomy" id="396014"/>
    <lineage>
        <taxon>Bacteria</taxon>
        <taxon>Bacillati</taxon>
        <taxon>Actinomycetota</taxon>
        <taxon>Actinomycetes</taxon>
        <taxon>Micrococcales</taxon>
        <taxon>Dermabacteraceae</taxon>
        <taxon>Brachybacterium</taxon>
    </lineage>
</organism>
<dbReference type="Proteomes" id="UP000023067">
    <property type="component" value="Unassembled WGS sequence"/>
</dbReference>
<accession>Z9JX57</accession>
<dbReference type="InterPro" id="IPR003615">
    <property type="entry name" value="HNH_nuc"/>
</dbReference>
<proteinExistence type="predicted"/>
<dbReference type="eggNOG" id="COG1403">
    <property type="taxonomic scope" value="Bacteria"/>
</dbReference>
<protein>
    <recommendedName>
        <fullName evidence="4">HNH endonuclease</fullName>
    </recommendedName>
</protein>
<sequence>MVSMTHHGHPELDLGPGSSSPGERRAPDLASGEHLAVGGIVPGSRISQRVRELLAGIAAEAAAHAARQRELYRFHIDPAGRDPQQAASAQAAADAACAVALRCDAAGARRLIREAVLAVEAFPLTLERLASADLPAPWFTRILRASRDLPDEDLATLDETISDWPLRTLTFPGFRRRLRRLVMHVAERSRTTRSPADQRTITWQEPNLVEGTSTLEIIGPTAEITDLVERLNAAARAVQDAQRLALRDGLDEIPFDLDGDVQRTAMVMSLGQIRYAVMTRSVLDTGGVAVPHTRRRVNITVPALTALGASNEPGLLEGETPVPGPVARAIAGAAEDWWLVLTDPATGAFLGEPAVRYRPGAAVLELTHLKTPLCAHPGCTRPSRGRIEVDHIEEFDHEDPQHGGKTIPENLHHLCLMHHRIKTEGLTDPHRIPGGATRWSIGSDVVVDILDNQDLGAPENNPEFRSAFLGERRSGPPTARSRLVTAHEDAPPY</sequence>
<dbReference type="STRING" id="396014.BF93_05840"/>
<name>Z9JX57_9MICO</name>
<feature type="region of interest" description="Disordered" evidence="1">
    <location>
        <begin position="1"/>
        <end position="33"/>
    </location>
</feature>
<dbReference type="HOGENOM" id="CLU_027325_0_0_11"/>
<dbReference type="AlphaFoldDB" id="Z9JX57"/>
<evidence type="ECO:0000313" key="2">
    <source>
        <dbReference type="EMBL" id="EWS82558.1"/>
    </source>
</evidence>
<gene>
    <name evidence="2" type="ORF">BF93_05840</name>
</gene>